<sequence>MAPNPPEPTPPPPLTPDLSTQFLPLIQSHISWLGVSFILDSPPSTRIKILDYSNPGILSRALATRATHFTCISPHLSHIAAYTTTHPTAVAVQGDLVAETPDDAITGPEFWNFDLAGMVGGFHSFPDPGLVLKRLTEHLTAARGVLLVIDFLPHPDAAVVKAGLERLFSAAGLEDFAFLVPPQRITSSDGTTKAVFMAKGRRAPTAWGKLGRWLGGMQEGVASQSFTPRTVRREGYGGFDLRSYRKEEVEGEERGYGWFDAKNVKVEGKGEGEAWNPLRP</sequence>
<accession>A0ABQ9P2L9</accession>
<dbReference type="InterPro" id="IPR029063">
    <property type="entry name" value="SAM-dependent_MTases_sf"/>
</dbReference>
<protein>
    <recommendedName>
        <fullName evidence="3">Methyltransferase type 11 domain-containing protein</fullName>
    </recommendedName>
</protein>
<dbReference type="EMBL" id="JAPDRL010000008">
    <property type="protein sequence ID" value="KAJ9668268.1"/>
    <property type="molecule type" value="Genomic_DNA"/>
</dbReference>
<proteinExistence type="predicted"/>
<reference evidence="1" key="1">
    <citation type="submission" date="2022-10" db="EMBL/GenBank/DDBJ databases">
        <title>Culturing micro-colonial fungi from biological soil crusts in the Mojave desert and describing Neophaeococcomyces mojavensis, and introducing the new genera and species Taxawa tesnikishii.</title>
        <authorList>
            <person name="Kurbessoian T."/>
            <person name="Stajich J.E."/>
        </authorList>
    </citation>
    <scope>NUCLEOTIDE SEQUENCE</scope>
    <source>
        <strain evidence="1">TK_1</strain>
    </source>
</reference>
<organism evidence="1 2">
    <name type="scientific">Coniosporium apollinis</name>
    <dbReference type="NCBI Taxonomy" id="61459"/>
    <lineage>
        <taxon>Eukaryota</taxon>
        <taxon>Fungi</taxon>
        <taxon>Dikarya</taxon>
        <taxon>Ascomycota</taxon>
        <taxon>Pezizomycotina</taxon>
        <taxon>Dothideomycetes</taxon>
        <taxon>Dothideomycetes incertae sedis</taxon>
        <taxon>Coniosporium</taxon>
    </lineage>
</organism>
<dbReference type="Proteomes" id="UP001172684">
    <property type="component" value="Unassembled WGS sequence"/>
</dbReference>
<name>A0ABQ9P2L9_9PEZI</name>
<evidence type="ECO:0000313" key="1">
    <source>
        <dbReference type="EMBL" id="KAJ9668268.1"/>
    </source>
</evidence>
<dbReference type="Gene3D" id="3.40.50.150">
    <property type="entry name" value="Vaccinia Virus protein VP39"/>
    <property type="match status" value="1"/>
</dbReference>
<evidence type="ECO:0008006" key="3">
    <source>
        <dbReference type="Google" id="ProtNLM"/>
    </source>
</evidence>
<comment type="caution">
    <text evidence="1">The sequence shown here is derived from an EMBL/GenBank/DDBJ whole genome shotgun (WGS) entry which is preliminary data.</text>
</comment>
<dbReference type="SUPFAM" id="SSF53335">
    <property type="entry name" value="S-adenosyl-L-methionine-dependent methyltransferases"/>
    <property type="match status" value="1"/>
</dbReference>
<gene>
    <name evidence="1" type="ORF">H2201_001698</name>
</gene>
<keyword evidence="2" id="KW-1185">Reference proteome</keyword>
<evidence type="ECO:0000313" key="2">
    <source>
        <dbReference type="Proteomes" id="UP001172684"/>
    </source>
</evidence>